<dbReference type="Pfam" id="PF04424">
    <property type="entry name" value="MINDY_DUB"/>
    <property type="match status" value="1"/>
</dbReference>
<evidence type="ECO:0000313" key="4">
    <source>
        <dbReference type="Proteomes" id="UP000077266"/>
    </source>
</evidence>
<feature type="compositionally biased region" description="Basic and acidic residues" evidence="1">
    <location>
        <begin position="337"/>
        <end position="361"/>
    </location>
</feature>
<evidence type="ECO:0000313" key="3">
    <source>
        <dbReference type="EMBL" id="KZV97434.1"/>
    </source>
</evidence>
<gene>
    <name evidence="3" type="ORF">EXIGLDRAFT_730648</name>
</gene>
<dbReference type="InterPro" id="IPR007518">
    <property type="entry name" value="MINDY"/>
</dbReference>
<dbReference type="InParanoid" id="A0A165L6Q2"/>
<proteinExistence type="predicted"/>
<sequence>MTTNGDSVERTLRGDIWYLKPIHWTRHGEDAPRELKIITQNFNGPCSLISLCNILILRGKIEIQPADRRSVSYEYLSALLADSLVTEQTDPALSAALSTLPNTQRGMDLNPLFTSIDAFRPAGDGGELKLFELAGVQLFHGWLVDPSSQEFDVVSRISDYDSAVNAIVEADYISQGRVVDDTAGADTDFSHLENMSPEQQQKLHDALTIRHWLEATSSQMTYHGLFTLSSTLPPGSLAALFRNSHLSVLYKSATDDGALYALVTDHVFANEPSVVWERLEDVEGGASAFVDGFFNTSSPAGGDFAGATAEGALRAIEAREEDESSRADRELAMMLQREEDEHAQAVYQEARRRQQHEEQQRQGRPPEAPPPAQGQPIPRRPMKRKNSCLIM</sequence>
<dbReference type="GO" id="GO:0005829">
    <property type="term" value="C:cytosol"/>
    <property type="evidence" value="ECO:0007669"/>
    <property type="project" value="TreeGrafter"/>
</dbReference>
<feature type="compositionally biased region" description="Basic residues" evidence="1">
    <location>
        <begin position="380"/>
        <end position="391"/>
    </location>
</feature>
<feature type="region of interest" description="Disordered" evidence="1">
    <location>
        <begin position="337"/>
        <end position="391"/>
    </location>
</feature>
<dbReference type="Proteomes" id="UP000077266">
    <property type="component" value="Unassembled WGS sequence"/>
</dbReference>
<dbReference type="GO" id="GO:0016807">
    <property type="term" value="F:cysteine-type carboxypeptidase activity"/>
    <property type="evidence" value="ECO:0007669"/>
    <property type="project" value="TreeGrafter"/>
</dbReference>
<dbReference type="GO" id="GO:0004843">
    <property type="term" value="F:cysteine-type deubiquitinase activity"/>
    <property type="evidence" value="ECO:0007669"/>
    <property type="project" value="InterPro"/>
</dbReference>
<dbReference type="FunCoup" id="A0A165L6Q2">
    <property type="interactions" value="24"/>
</dbReference>
<dbReference type="GO" id="GO:0071108">
    <property type="term" value="P:protein K48-linked deubiquitination"/>
    <property type="evidence" value="ECO:0007669"/>
    <property type="project" value="TreeGrafter"/>
</dbReference>
<dbReference type="PANTHER" id="PTHR18063">
    <property type="entry name" value="NF-E2 INDUCIBLE PROTEIN"/>
    <property type="match status" value="1"/>
</dbReference>
<keyword evidence="4" id="KW-1185">Reference proteome</keyword>
<dbReference type="STRING" id="1314781.A0A165L6Q2"/>
<dbReference type="PANTHER" id="PTHR18063:SF6">
    <property type="entry name" value="UBIQUITIN CARBOXYL-TERMINAL HYDROLASE"/>
    <property type="match status" value="1"/>
</dbReference>
<evidence type="ECO:0000259" key="2">
    <source>
        <dbReference type="Pfam" id="PF04424"/>
    </source>
</evidence>
<dbReference type="GO" id="GO:0071944">
    <property type="term" value="C:cell periphery"/>
    <property type="evidence" value="ECO:0007669"/>
    <property type="project" value="TreeGrafter"/>
</dbReference>
<evidence type="ECO:0000256" key="1">
    <source>
        <dbReference type="SAM" id="MobiDB-lite"/>
    </source>
</evidence>
<dbReference type="AlphaFoldDB" id="A0A165L6Q2"/>
<accession>A0A165L6Q2</accession>
<dbReference type="OrthoDB" id="10261212at2759"/>
<dbReference type="GO" id="GO:1990380">
    <property type="term" value="F:K48-linked deubiquitinase activity"/>
    <property type="evidence" value="ECO:0007669"/>
    <property type="project" value="InterPro"/>
</dbReference>
<reference evidence="3 4" key="1">
    <citation type="journal article" date="2016" name="Mol. Biol. Evol.">
        <title>Comparative Genomics of Early-Diverging Mushroom-Forming Fungi Provides Insights into the Origins of Lignocellulose Decay Capabilities.</title>
        <authorList>
            <person name="Nagy L.G."/>
            <person name="Riley R."/>
            <person name="Tritt A."/>
            <person name="Adam C."/>
            <person name="Daum C."/>
            <person name="Floudas D."/>
            <person name="Sun H."/>
            <person name="Yadav J.S."/>
            <person name="Pangilinan J."/>
            <person name="Larsson K.H."/>
            <person name="Matsuura K."/>
            <person name="Barry K."/>
            <person name="Labutti K."/>
            <person name="Kuo R."/>
            <person name="Ohm R.A."/>
            <person name="Bhattacharya S.S."/>
            <person name="Shirouzu T."/>
            <person name="Yoshinaga Y."/>
            <person name="Martin F.M."/>
            <person name="Grigoriev I.V."/>
            <person name="Hibbett D.S."/>
        </authorList>
    </citation>
    <scope>NUCLEOTIDE SEQUENCE [LARGE SCALE GENOMIC DNA]</scope>
    <source>
        <strain evidence="3 4">HHB12029</strain>
    </source>
</reference>
<dbReference type="InterPro" id="IPR033979">
    <property type="entry name" value="MINDY_domain"/>
</dbReference>
<protein>
    <submittedName>
        <fullName evidence="3">DUF544-domain-containing protein</fullName>
    </submittedName>
</protein>
<feature type="domain" description="MINDY deubiquitinase" evidence="2">
    <location>
        <begin position="16"/>
        <end position="294"/>
    </location>
</feature>
<dbReference type="EMBL" id="KV425930">
    <property type="protein sequence ID" value="KZV97434.1"/>
    <property type="molecule type" value="Genomic_DNA"/>
</dbReference>
<name>A0A165L6Q2_EXIGL</name>
<organism evidence="3 4">
    <name type="scientific">Exidia glandulosa HHB12029</name>
    <dbReference type="NCBI Taxonomy" id="1314781"/>
    <lineage>
        <taxon>Eukaryota</taxon>
        <taxon>Fungi</taxon>
        <taxon>Dikarya</taxon>
        <taxon>Basidiomycota</taxon>
        <taxon>Agaricomycotina</taxon>
        <taxon>Agaricomycetes</taxon>
        <taxon>Auriculariales</taxon>
        <taxon>Exidiaceae</taxon>
        <taxon>Exidia</taxon>
    </lineage>
</organism>